<proteinExistence type="predicted"/>
<evidence type="ECO:0000313" key="2">
    <source>
        <dbReference type="Proteomes" id="UP000035681"/>
    </source>
</evidence>
<name>A0A0K0DXI1_STRER</name>
<evidence type="ECO:0000313" key="4">
    <source>
        <dbReference type="WBParaSite" id="TCONS_00006356.p1"/>
    </source>
</evidence>
<feature type="region of interest" description="Disordered" evidence="1">
    <location>
        <begin position="357"/>
        <end position="388"/>
    </location>
</feature>
<evidence type="ECO:0000313" key="3">
    <source>
        <dbReference type="WBParaSite" id="SSTP_0000194600.1"/>
    </source>
</evidence>
<organism evidence="3">
    <name type="scientific">Strongyloides stercoralis</name>
    <name type="common">Threadworm</name>
    <dbReference type="NCBI Taxonomy" id="6248"/>
    <lineage>
        <taxon>Eukaryota</taxon>
        <taxon>Metazoa</taxon>
        <taxon>Ecdysozoa</taxon>
        <taxon>Nematoda</taxon>
        <taxon>Chromadorea</taxon>
        <taxon>Rhabditida</taxon>
        <taxon>Tylenchina</taxon>
        <taxon>Panagrolaimomorpha</taxon>
        <taxon>Strongyloidoidea</taxon>
        <taxon>Strongyloididae</taxon>
        <taxon>Strongyloides</taxon>
    </lineage>
</organism>
<dbReference type="WBParaSite" id="SSTP_0000194600.1">
    <property type="protein sequence ID" value="SSTP_0000194600.1"/>
    <property type="gene ID" value="SSTP_0000194600"/>
</dbReference>
<dbReference type="AlphaFoldDB" id="A0A0K0DXI1"/>
<dbReference type="WBParaSite" id="TCONS_00006356.p1">
    <property type="protein sequence ID" value="TCONS_00006356.p1"/>
    <property type="gene ID" value="XLOC_004512"/>
</dbReference>
<accession>A0A0K0DXI1</accession>
<protein>
    <submittedName>
        <fullName evidence="3 4">Uncharacterized protein</fullName>
    </submittedName>
</protein>
<reference evidence="3" key="1">
    <citation type="submission" date="2015-08" db="UniProtKB">
        <authorList>
            <consortium name="WormBaseParasite"/>
        </authorList>
    </citation>
    <scope>IDENTIFICATION</scope>
</reference>
<feature type="region of interest" description="Disordered" evidence="1">
    <location>
        <begin position="239"/>
        <end position="278"/>
    </location>
</feature>
<keyword evidence="2" id="KW-1185">Reference proteome</keyword>
<dbReference type="Proteomes" id="UP000035681">
    <property type="component" value="Unplaced"/>
</dbReference>
<sequence length="425" mass="48276">MHHHRRRSRSHSKGRWSVNLKVSVTTEGQNNGLIIQQGVIPTSSYGSISQPDFNSLPTYSFNPSPLSVEMLPSSSVENLKTPTPSLNSIKSKSKIDEPLHIQTSPVVLSNNPVQVQNNKSTTLTTVEIFRAPIDEEVQFYKLPPEPISITGQSQYVRAHGPSYETWNQVRTETLINDPPPIITSKSVQWKNDLEERLTVSSYSSYNDDAISLTKEEIEYNDTPPKVYGLNKQYLETFTNQSNSNDKNSPYSDSSSIQQYRVSSPSTSQNFSENRSQSPMFAHILRQQKIIKTESTPLNEEKNNSNEELLTINDYREGDLQIKPLIIDIGEKSLHNNKNIQSIENSFLYSPSYHIKHGKSISPRGRSPSILKNGSFKKNRSRSPSWEEHRKSDLYKTKDVLGNVIDLVGDFDVMSLKDNDSWEKRK</sequence>
<evidence type="ECO:0000256" key="1">
    <source>
        <dbReference type="SAM" id="MobiDB-lite"/>
    </source>
</evidence>